<evidence type="ECO:0000313" key="3">
    <source>
        <dbReference type="Proteomes" id="UP000254893"/>
    </source>
</evidence>
<accession>A0A380CRC0</accession>
<feature type="transmembrane region" description="Helical" evidence="1">
    <location>
        <begin position="77"/>
        <end position="94"/>
    </location>
</feature>
<organism evidence="2 3">
    <name type="scientific">Sphingobacterium spiritivorum</name>
    <name type="common">Flavobacterium spiritivorum</name>
    <dbReference type="NCBI Taxonomy" id="258"/>
    <lineage>
        <taxon>Bacteria</taxon>
        <taxon>Pseudomonadati</taxon>
        <taxon>Bacteroidota</taxon>
        <taxon>Sphingobacteriia</taxon>
        <taxon>Sphingobacteriales</taxon>
        <taxon>Sphingobacteriaceae</taxon>
        <taxon>Sphingobacterium</taxon>
    </lineage>
</organism>
<gene>
    <name evidence="2" type="ORF">NCTC11388_03818</name>
</gene>
<sequence length="216" mass="24791">MKKEELERLKAKYWAGESSLEEDRMIREAEQADPYFSVLKATEEEEMNLQFDDFINTVAPDQQQNDKPKIRSIYRKLSVAASLLFVAGGIWYFSTIQKEHTELAKTDGTKPHLTVPLNKEVPQPQEVNTMQTEIETPVRLAAIRKPQKKKVIKKEVTKTITVPAPENELYVEVNGVKIYNEEEALKITEEVLSLASNNIRKGLEATRNIKYLTIEL</sequence>
<dbReference type="EMBL" id="UGYW01000002">
    <property type="protein sequence ID" value="SUJ25768.1"/>
    <property type="molecule type" value="Genomic_DNA"/>
</dbReference>
<keyword evidence="1" id="KW-1133">Transmembrane helix</keyword>
<keyword evidence="1" id="KW-0472">Membrane</keyword>
<keyword evidence="1" id="KW-0812">Transmembrane</keyword>
<dbReference type="AlphaFoldDB" id="A0A380CRC0"/>
<proteinExistence type="predicted"/>
<dbReference type="Proteomes" id="UP000254893">
    <property type="component" value="Unassembled WGS sequence"/>
</dbReference>
<dbReference type="RefSeq" id="WP_115171204.1">
    <property type="nucleotide sequence ID" value="NZ_UGYW01000002.1"/>
</dbReference>
<protein>
    <submittedName>
        <fullName evidence="2">Uncharacterized protein</fullName>
    </submittedName>
</protein>
<evidence type="ECO:0000256" key="1">
    <source>
        <dbReference type="SAM" id="Phobius"/>
    </source>
</evidence>
<name>A0A380CRC0_SPHSI</name>
<evidence type="ECO:0000313" key="2">
    <source>
        <dbReference type="EMBL" id="SUJ25768.1"/>
    </source>
</evidence>
<reference evidence="2 3" key="1">
    <citation type="submission" date="2018-06" db="EMBL/GenBank/DDBJ databases">
        <authorList>
            <consortium name="Pathogen Informatics"/>
            <person name="Doyle S."/>
        </authorList>
    </citation>
    <scope>NUCLEOTIDE SEQUENCE [LARGE SCALE GENOMIC DNA]</scope>
    <source>
        <strain evidence="2 3">NCTC11388</strain>
    </source>
</reference>